<dbReference type="EMBL" id="JAUSRF010000005">
    <property type="protein sequence ID" value="MDP9837282.1"/>
    <property type="molecule type" value="Genomic_DNA"/>
</dbReference>
<name>A0ABT9PS45_9HYPH</name>
<organism evidence="2 3">
    <name type="scientific">Neorhizobium huautlense</name>
    <dbReference type="NCBI Taxonomy" id="67774"/>
    <lineage>
        <taxon>Bacteria</taxon>
        <taxon>Pseudomonadati</taxon>
        <taxon>Pseudomonadota</taxon>
        <taxon>Alphaproteobacteria</taxon>
        <taxon>Hyphomicrobiales</taxon>
        <taxon>Rhizobiaceae</taxon>
        <taxon>Rhizobium/Agrobacterium group</taxon>
        <taxon>Neorhizobium</taxon>
    </lineage>
</organism>
<comment type="caution">
    <text evidence="2">The sequence shown here is derived from an EMBL/GenBank/DDBJ whole genome shotgun (WGS) entry which is preliminary data.</text>
</comment>
<feature type="compositionally biased region" description="Basic and acidic residues" evidence="1">
    <location>
        <begin position="15"/>
        <end position="31"/>
    </location>
</feature>
<feature type="region of interest" description="Disordered" evidence="1">
    <location>
        <begin position="1"/>
        <end position="31"/>
    </location>
</feature>
<evidence type="ECO:0000313" key="2">
    <source>
        <dbReference type="EMBL" id="MDP9837282.1"/>
    </source>
</evidence>
<accession>A0ABT9PS45</accession>
<sequence length="95" mass="10365">MKIDSGLSGYGYSHRSYDIDRTTEEVPQRETEARQRSAFALTGSSTLLSQSLASALWAVEGSSDYDDGGNGPQFSVAAPSIEWVEGAYQEFTDFN</sequence>
<protein>
    <submittedName>
        <fullName evidence="2">Uncharacterized protein</fullName>
    </submittedName>
</protein>
<proteinExistence type="predicted"/>
<keyword evidence="3" id="KW-1185">Reference proteome</keyword>
<reference evidence="2 3" key="1">
    <citation type="submission" date="2023-07" db="EMBL/GenBank/DDBJ databases">
        <title>Sorghum-associated microbial communities from plants grown in Nebraska, USA.</title>
        <authorList>
            <person name="Schachtman D."/>
        </authorList>
    </citation>
    <scope>NUCLEOTIDE SEQUENCE [LARGE SCALE GENOMIC DNA]</scope>
    <source>
        <strain evidence="2 3">DS1307</strain>
    </source>
</reference>
<evidence type="ECO:0000313" key="3">
    <source>
        <dbReference type="Proteomes" id="UP001241472"/>
    </source>
</evidence>
<evidence type="ECO:0000256" key="1">
    <source>
        <dbReference type="SAM" id="MobiDB-lite"/>
    </source>
</evidence>
<gene>
    <name evidence="2" type="ORF">J2T09_002034</name>
</gene>
<dbReference type="Proteomes" id="UP001241472">
    <property type="component" value="Unassembled WGS sequence"/>
</dbReference>
<dbReference type="RefSeq" id="WP_306833838.1">
    <property type="nucleotide sequence ID" value="NZ_JAUSRF010000005.1"/>
</dbReference>